<comment type="pathway">
    <text evidence="4">Amine and polyamine biosynthesis; betaine biosynthesis via choline pathway; betaine from betaine aldehyde: step 1/1.</text>
</comment>
<proteinExistence type="inferred from homology"/>
<dbReference type="Pfam" id="PF00171">
    <property type="entry name" value="Aldedh"/>
    <property type="match status" value="1"/>
</dbReference>
<dbReference type="InterPro" id="IPR016161">
    <property type="entry name" value="Ald_DH/histidinol_DH"/>
</dbReference>
<dbReference type="CDD" id="cd07110">
    <property type="entry name" value="ALDH_F10_BADH"/>
    <property type="match status" value="1"/>
</dbReference>
<dbReference type="SUPFAM" id="SSF53720">
    <property type="entry name" value="ALDH-like"/>
    <property type="match status" value="1"/>
</dbReference>
<dbReference type="Proteomes" id="UP001314263">
    <property type="component" value="Unassembled WGS sequence"/>
</dbReference>
<dbReference type="InterPro" id="IPR016163">
    <property type="entry name" value="Ald_DH_C"/>
</dbReference>
<evidence type="ECO:0000256" key="1">
    <source>
        <dbReference type="ARBA" id="ARBA00009986"/>
    </source>
</evidence>
<keyword evidence="2" id="KW-0560">Oxidoreductase</keyword>
<accession>A0AAV1I0F0</accession>
<protein>
    <recommendedName>
        <fullName evidence="5">Aldehyde dehydrogenase domain-containing protein</fullName>
    </recommendedName>
</protein>
<dbReference type="FunFam" id="3.40.605.10:FF:000007">
    <property type="entry name" value="NAD/NADP-dependent betaine aldehyde dehydrogenase"/>
    <property type="match status" value="1"/>
</dbReference>
<feature type="domain" description="Aldehyde dehydrogenase" evidence="5">
    <location>
        <begin position="17"/>
        <end position="483"/>
    </location>
</feature>
<dbReference type="AlphaFoldDB" id="A0AAV1I0F0"/>
<keyword evidence="7" id="KW-1185">Reference proteome</keyword>
<dbReference type="InterPro" id="IPR016162">
    <property type="entry name" value="Ald_DH_N"/>
</dbReference>
<dbReference type="PANTHER" id="PTHR43860">
    <property type="entry name" value="BETAINE ALDEHYDE DEHYDROGENASE"/>
    <property type="match status" value="1"/>
</dbReference>
<dbReference type="Gene3D" id="3.40.309.10">
    <property type="entry name" value="Aldehyde Dehydrogenase, Chain A, domain 2"/>
    <property type="match status" value="1"/>
</dbReference>
<dbReference type="InterPro" id="IPR016160">
    <property type="entry name" value="Ald_DH_CS_CYS"/>
</dbReference>
<evidence type="ECO:0000259" key="5">
    <source>
        <dbReference type="Pfam" id="PF00171"/>
    </source>
</evidence>
<organism evidence="6 7">
    <name type="scientific">Coccomyxa viridis</name>
    <dbReference type="NCBI Taxonomy" id="1274662"/>
    <lineage>
        <taxon>Eukaryota</taxon>
        <taxon>Viridiplantae</taxon>
        <taxon>Chlorophyta</taxon>
        <taxon>core chlorophytes</taxon>
        <taxon>Trebouxiophyceae</taxon>
        <taxon>Trebouxiophyceae incertae sedis</taxon>
        <taxon>Coccomyxaceae</taxon>
        <taxon>Coccomyxa</taxon>
    </lineage>
</organism>
<dbReference type="GO" id="GO:0004029">
    <property type="term" value="F:aldehyde dehydrogenase (NAD+) activity"/>
    <property type="evidence" value="ECO:0007669"/>
    <property type="project" value="UniProtKB-ARBA"/>
</dbReference>
<dbReference type="InterPro" id="IPR015590">
    <property type="entry name" value="Aldehyde_DH_dom"/>
</dbReference>
<dbReference type="FunFam" id="3.40.309.10:FF:000012">
    <property type="entry name" value="Betaine aldehyde dehydrogenase"/>
    <property type="match status" value="1"/>
</dbReference>
<evidence type="ECO:0000313" key="7">
    <source>
        <dbReference type="Proteomes" id="UP001314263"/>
    </source>
</evidence>
<sequence>MAPPKVPHRECYIGGKWVAPASNKRIPVICPFTEEHIGSIAGGGEPEVKSAVSAANSAFKNGSWSGLTGTQRASYLRKIADKVKERKDTLAQYETLDNGKPISEAAWDMDDVAGCFEYYAELAEKQDKQLETPVELPMAEFKSVIRHEPLGPVALISSFNYPALIATWKVAPALAAGCTIVLKPSEMTSVTCLELAAIMDEVGLPPGVFNLVTGLGADAGAPLTSSPGIAKISFTGSTATGRRIMAEAAKRGVPTCMELGGKSCLIVFDDVNIENAVEWAMFGCFWTNGQICSATSRLLVHERIADKFYACLKQRAESIKVGDPLDEDCRLGPVVAEHQLAKIMDFIKGAKAEGATLLIGGSRPKHLPKGYFVEPTVFINVKPEMRLWREEVFGPVLASATFSTEEEALAIANATEFGLAGAIITDDAERCERVAAALECGIVWKNCSQPCFCNVPWGGKKASGFGRELGTYGFSSYQNIKQITTYVSKDKWDWYPSKL</sequence>
<evidence type="ECO:0000313" key="6">
    <source>
        <dbReference type="EMBL" id="CAK0762966.1"/>
    </source>
</evidence>
<dbReference type="Gene3D" id="3.40.605.10">
    <property type="entry name" value="Aldehyde Dehydrogenase, Chain A, domain 1"/>
    <property type="match status" value="1"/>
</dbReference>
<dbReference type="PANTHER" id="PTHR43860:SF2">
    <property type="entry name" value="BETAINE ALDEHYDE DEHYDROGENASE-RELATED"/>
    <property type="match status" value="1"/>
</dbReference>
<name>A0AAV1I0F0_9CHLO</name>
<evidence type="ECO:0000256" key="2">
    <source>
        <dbReference type="ARBA" id="ARBA00023002"/>
    </source>
</evidence>
<comment type="similarity">
    <text evidence="1">Belongs to the aldehyde dehydrogenase family.</text>
</comment>
<evidence type="ECO:0000256" key="4">
    <source>
        <dbReference type="ARBA" id="ARBA00037921"/>
    </source>
</evidence>
<dbReference type="PROSITE" id="PS00070">
    <property type="entry name" value="ALDEHYDE_DEHYDR_CYS"/>
    <property type="match status" value="1"/>
</dbReference>
<reference evidence="6 7" key="1">
    <citation type="submission" date="2023-10" db="EMBL/GenBank/DDBJ databases">
        <authorList>
            <person name="Maclean D."/>
            <person name="Macfadyen A."/>
        </authorList>
    </citation>
    <scope>NUCLEOTIDE SEQUENCE [LARGE SCALE GENOMIC DNA]</scope>
</reference>
<gene>
    <name evidence="6" type="ORF">CVIRNUC_003010</name>
</gene>
<evidence type="ECO:0000256" key="3">
    <source>
        <dbReference type="ARBA" id="ARBA00023027"/>
    </source>
</evidence>
<dbReference type="EMBL" id="CAUYUE010000004">
    <property type="protein sequence ID" value="CAK0762966.1"/>
    <property type="molecule type" value="Genomic_DNA"/>
</dbReference>
<comment type="caution">
    <text evidence="6">The sequence shown here is derived from an EMBL/GenBank/DDBJ whole genome shotgun (WGS) entry which is preliminary data.</text>
</comment>
<keyword evidence="3" id="KW-0520">NAD</keyword>